<gene>
    <name evidence="3" type="primary">LOC101850139</name>
</gene>
<dbReference type="GO" id="GO:0003677">
    <property type="term" value="F:DNA binding"/>
    <property type="evidence" value="ECO:0007669"/>
    <property type="project" value="UniProtKB-KW"/>
</dbReference>
<name>A0ABM0KBJ9_APLCA</name>
<dbReference type="Proteomes" id="UP000694888">
    <property type="component" value="Unplaced"/>
</dbReference>
<keyword evidence="3" id="KW-0371">Homeobox</keyword>
<feature type="non-terminal residue" evidence="3">
    <location>
        <position position="396"/>
    </location>
</feature>
<evidence type="ECO:0000313" key="3">
    <source>
        <dbReference type="RefSeq" id="XP_005113610.2"/>
    </source>
</evidence>
<feature type="compositionally biased region" description="Polar residues" evidence="1">
    <location>
        <begin position="164"/>
        <end position="189"/>
    </location>
</feature>
<accession>A0ABM0KBJ9</accession>
<feature type="region of interest" description="Disordered" evidence="1">
    <location>
        <begin position="1"/>
        <end position="103"/>
    </location>
</feature>
<dbReference type="RefSeq" id="XP_005113610.2">
    <property type="nucleotide sequence ID" value="XM_005113553.2"/>
</dbReference>
<sequence>AGYSNSSYTPQNNENTAVLVVEQTTRDSKDPARTTQHANNNTNNTSSSCGASRPGLEISATAGFNTNTNNNTNTSSSKPYLQRQPKMDESPSRTPTGHPPNLHPAQVEVEVMINKSDNSAGSHHHHNHNYQQDKKSSPKAPQSKKPHNRAPLKSTMSLGARHNGVTSSLKDSQKSKLGQQDQPRSQSLEVPSITIRHEDDDNDNDLSSSSSPSKQRRRHYSADSPEGTSSRGLLYPFRLEPTPHSPVSDGSQDWSAGDAATTTTAAATAANGGVPPPSSSSLSPPSSLSLRSPQNRQSLPPMSTAQRNLLLSHSVGRVGGAKLKGSCSLDVPCPEARFMSKSLSILEAGCGEEKSPGQGEQQQYPVVEDKLISSSLTRLEGFQGQRRRLSWTPDPR</sequence>
<feature type="compositionally biased region" description="Low complexity" evidence="1">
    <location>
        <begin position="279"/>
        <end position="293"/>
    </location>
</feature>
<evidence type="ECO:0000313" key="2">
    <source>
        <dbReference type="Proteomes" id="UP000694888"/>
    </source>
</evidence>
<organism evidence="2 3">
    <name type="scientific">Aplysia californica</name>
    <name type="common">California sea hare</name>
    <dbReference type="NCBI Taxonomy" id="6500"/>
    <lineage>
        <taxon>Eukaryota</taxon>
        <taxon>Metazoa</taxon>
        <taxon>Spiralia</taxon>
        <taxon>Lophotrochozoa</taxon>
        <taxon>Mollusca</taxon>
        <taxon>Gastropoda</taxon>
        <taxon>Heterobranchia</taxon>
        <taxon>Euthyneura</taxon>
        <taxon>Tectipleura</taxon>
        <taxon>Aplysiida</taxon>
        <taxon>Aplysioidea</taxon>
        <taxon>Aplysiidae</taxon>
        <taxon>Aplysia</taxon>
    </lineage>
</organism>
<evidence type="ECO:0000256" key="1">
    <source>
        <dbReference type="SAM" id="MobiDB-lite"/>
    </source>
</evidence>
<reference evidence="3" key="1">
    <citation type="submission" date="2025-08" db="UniProtKB">
        <authorList>
            <consortium name="RefSeq"/>
        </authorList>
    </citation>
    <scope>IDENTIFICATION</scope>
</reference>
<feature type="compositionally biased region" description="Polar residues" evidence="1">
    <location>
        <begin position="1"/>
        <end position="16"/>
    </location>
</feature>
<keyword evidence="2" id="KW-1185">Reference proteome</keyword>
<feature type="non-terminal residue" evidence="3">
    <location>
        <position position="1"/>
    </location>
</feature>
<feature type="compositionally biased region" description="Low complexity" evidence="1">
    <location>
        <begin position="65"/>
        <end position="77"/>
    </location>
</feature>
<keyword evidence="3" id="KW-0238">DNA-binding</keyword>
<protein>
    <submittedName>
        <fullName evidence="3">Homeobox protein abdominal-A</fullName>
    </submittedName>
</protein>
<feature type="compositionally biased region" description="Low complexity" evidence="1">
    <location>
        <begin position="259"/>
        <end position="270"/>
    </location>
</feature>
<dbReference type="GeneID" id="101850139"/>
<proteinExistence type="predicted"/>
<feature type="compositionally biased region" description="Low complexity" evidence="1">
    <location>
        <begin position="39"/>
        <end position="48"/>
    </location>
</feature>
<feature type="region of interest" description="Disordered" evidence="1">
    <location>
        <begin position="117"/>
        <end position="302"/>
    </location>
</feature>